<evidence type="ECO:0000256" key="1">
    <source>
        <dbReference type="SAM" id="MobiDB-lite"/>
    </source>
</evidence>
<name>A0ABT0SVC0_9GAMM</name>
<gene>
    <name evidence="2" type="primary">hemP</name>
    <name evidence="2" type="ORF">M8006_17695</name>
</gene>
<dbReference type="InterPro" id="IPR019600">
    <property type="entry name" value="Hemin_uptake_protein_HemP"/>
</dbReference>
<comment type="caution">
    <text evidence="2">The sequence shown here is derived from an EMBL/GenBank/DDBJ whole genome shotgun (WGS) entry which is preliminary data.</text>
</comment>
<feature type="compositionally biased region" description="Basic and acidic residues" evidence="1">
    <location>
        <begin position="41"/>
        <end position="51"/>
    </location>
</feature>
<dbReference type="Gene3D" id="2.10.70.10">
    <property type="entry name" value="Complement Module, domain 1"/>
    <property type="match status" value="1"/>
</dbReference>
<evidence type="ECO:0000313" key="2">
    <source>
        <dbReference type="EMBL" id="MCL7931782.1"/>
    </source>
</evidence>
<protein>
    <submittedName>
        <fullName evidence="2">Hemin uptake protein HemP</fullName>
    </submittedName>
</protein>
<sequence length="95" mass="10395">QCSSVSICRGIASSQFVGVRTSILRACPYPAKSSSIKRQHALTDKGTRRGDTSASAPREVDSSELLGRSGQLIIHHEDRRYVLRRTKSGKLILNA</sequence>
<keyword evidence="3" id="KW-1185">Reference proteome</keyword>
<dbReference type="EMBL" id="JAMJPJ010000087">
    <property type="protein sequence ID" value="MCL7931782.1"/>
    <property type="molecule type" value="Genomic_DNA"/>
</dbReference>
<dbReference type="Proteomes" id="UP001165308">
    <property type="component" value="Unassembled WGS sequence"/>
</dbReference>
<accession>A0ABT0SVC0</accession>
<feature type="non-terminal residue" evidence="2">
    <location>
        <position position="1"/>
    </location>
</feature>
<organism evidence="2 3">
    <name type="scientific">Halomonas llamarensis</name>
    <dbReference type="NCBI Taxonomy" id="2945104"/>
    <lineage>
        <taxon>Bacteria</taxon>
        <taxon>Pseudomonadati</taxon>
        <taxon>Pseudomonadota</taxon>
        <taxon>Gammaproteobacteria</taxon>
        <taxon>Oceanospirillales</taxon>
        <taxon>Halomonadaceae</taxon>
        <taxon>Halomonas</taxon>
    </lineage>
</organism>
<feature type="region of interest" description="Disordered" evidence="1">
    <location>
        <begin position="35"/>
        <end position="61"/>
    </location>
</feature>
<reference evidence="2" key="1">
    <citation type="submission" date="2022-05" db="EMBL/GenBank/DDBJ databases">
        <title>Halomonas geminus sp. nov. and Halomonas llamarensis sp. nov. isolated from high-altitude salars of the Atacama Desert.</title>
        <authorList>
            <person name="Hintersatz C."/>
            <person name="Rojas L.A."/>
            <person name="Wei T.-S."/>
            <person name="Kutschke S."/>
            <person name="Lehmann F."/>
            <person name="Jain R."/>
            <person name="Pollmann K."/>
        </authorList>
    </citation>
    <scope>NUCLEOTIDE SEQUENCE</scope>
    <source>
        <strain evidence="2">ATCHA</strain>
    </source>
</reference>
<dbReference type="Pfam" id="PF10636">
    <property type="entry name" value="hemP"/>
    <property type="match status" value="1"/>
</dbReference>
<proteinExistence type="predicted"/>
<evidence type="ECO:0000313" key="3">
    <source>
        <dbReference type="Proteomes" id="UP001165308"/>
    </source>
</evidence>
<dbReference type="RefSeq" id="WP_250084528.1">
    <property type="nucleotide sequence ID" value="NZ_JAMJPJ010000087.1"/>
</dbReference>